<dbReference type="PANTHER" id="PTHR10688:SF5">
    <property type="entry name" value="PWWP DOMAIN-CONTAINING PROTEIN 1-RELATED"/>
    <property type="match status" value="1"/>
</dbReference>
<name>A0A7J7CS78_TRIWF</name>
<dbReference type="Proteomes" id="UP000593562">
    <property type="component" value="Unassembled WGS sequence"/>
</dbReference>
<comment type="caution">
    <text evidence="3">The sequence shown here is derived from an EMBL/GenBank/DDBJ whole genome shotgun (WGS) entry which is preliminary data.</text>
</comment>
<dbReference type="SMART" id="SM00293">
    <property type="entry name" value="PWWP"/>
    <property type="match status" value="1"/>
</dbReference>
<proteinExistence type="predicted"/>
<dbReference type="Gene3D" id="2.30.30.140">
    <property type="match status" value="1"/>
</dbReference>
<evidence type="ECO:0000256" key="1">
    <source>
        <dbReference type="SAM" id="MobiDB-lite"/>
    </source>
</evidence>
<evidence type="ECO:0000313" key="3">
    <source>
        <dbReference type="EMBL" id="KAF5736972.1"/>
    </source>
</evidence>
<evidence type="ECO:0000313" key="4">
    <source>
        <dbReference type="Proteomes" id="UP000593562"/>
    </source>
</evidence>
<evidence type="ECO:0000259" key="2">
    <source>
        <dbReference type="PROSITE" id="PS50812"/>
    </source>
</evidence>
<dbReference type="InterPro" id="IPR000313">
    <property type="entry name" value="PWWP_dom"/>
</dbReference>
<sequence>MKTKATDLRRLKGEEATGYREKDNDPTKFYMKPPCSRFEVGDMVWAKVDPYPWWPGQIFNEALADPCVHNEKIEGYVLVAFFGDDSYGWFNPMKLVPFDCHYVKKSKQSNDPSFVNAVEEAENETRRRVALGLQCRCRNSNFRPRVFEGFLAVDVVGYEPGGVYSIKQTKTARDEFRPLEILSFVQQLALMRRSVLHRSVDQIKIVARVLAYRKAVFEEFDVAYAQAFAASQKYSVKPVEVSNRLAELQAKALLSWPRAIPESSGVRKCSPGPMKGKDQVNRDKYLCKQEEGLDVAKVHNVGKRKVNFPSSSKKVTKMSDSLKLEPSGLKCRKVSFGFVNRALGSGLTLKKAISLGKKSPLEKMHVANAKVDWEQNSTELVNRSLSFGQTQPRCSKAFEHYNGLIKLSAADSNSGDRSFPSKPPKKRLKLEFRSQVEQNSRNSDCLKKTFKGTKKLNNLKSSSAEKKMGILGPEKPRREKKVVSIPAESYRNSLMKLNAPVKGSEVAEVLGKALNDLSFKGLKKPNKLNSLPAAKKNGIQEPAKSQGQDENKKGLGVQIQPNKNSRAKLKAPTRAAPVMLMMQFPRYSTLPSVSELKAKFARFRPLDHSCPRVFWNSSICQIVFNCEYDAHAAYSYAVSTISLFGNKKVDYYLQALDASTSVLPNLGKWHSEVPSLGFGDSLEKKLAAPRQRIPKANVKSCLKRPLGNELLVPSANPLTKLMSGANGDHGGGEQLVVYRNVLTSEGDHLSLSHATINGCSTNSQRVLPLLPHPPDWISNVRELERFVEACNVQHLQCQARNNSICTTTQSADISGPLLNLLARCKDTVTSIVSTPNN</sequence>
<dbReference type="SUPFAM" id="SSF63748">
    <property type="entry name" value="Tudor/PWWP/MBT"/>
    <property type="match status" value="1"/>
</dbReference>
<organism evidence="3 4">
    <name type="scientific">Tripterygium wilfordii</name>
    <name type="common">Thunder God vine</name>
    <dbReference type="NCBI Taxonomy" id="458696"/>
    <lineage>
        <taxon>Eukaryota</taxon>
        <taxon>Viridiplantae</taxon>
        <taxon>Streptophyta</taxon>
        <taxon>Embryophyta</taxon>
        <taxon>Tracheophyta</taxon>
        <taxon>Spermatophyta</taxon>
        <taxon>Magnoliopsida</taxon>
        <taxon>eudicotyledons</taxon>
        <taxon>Gunneridae</taxon>
        <taxon>Pentapetalae</taxon>
        <taxon>rosids</taxon>
        <taxon>fabids</taxon>
        <taxon>Celastrales</taxon>
        <taxon>Celastraceae</taxon>
        <taxon>Tripterygium</taxon>
    </lineage>
</organism>
<accession>A0A7J7CS78</accession>
<dbReference type="AlphaFoldDB" id="A0A7J7CS78"/>
<dbReference type="PROSITE" id="PS50812">
    <property type="entry name" value="PWWP"/>
    <property type="match status" value="1"/>
</dbReference>
<gene>
    <name evidence="3" type="ORF">HS088_TW14G01127</name>
</gene>
<dbReference type="InParanoid" id="A0A7J7CS78"/>
<protein>
    <recommendedName>
        <fullName evidence="2">PWWP domain-containing protein</fullName>
    </recommendedName>
</protein>
<feature type="domain" description="PWWP" evidence="2">
    <location>
        <begin position="40"/>
        <end position="101"/>
    </location>
</feature>
<dbReference type="Pfam" id="PF00855">
    <property type="entry name" value="PWWP"/>
    <property type="match status" value="1"/>
</dbReference>
<dbReference type="EMBL" id="JAAARO010000014">
    <property type="protein sequence ID" value="KAF5736972.1"/>
    <property type="molecule type" value="Genomic_DNA"/>
</dbReference>
<dbReference type="CDD" id="cd05162">
    <property type="entry name" value="PWWP"/>
    <property type="match status" value="1"/>
</dbReference>
<dbReference type="OrthoDB" id="62853at2759"/>
<feature type="region of interest" description="Disordered" evidence="1">
    <location>
        <begin position="538"/>
        <end position="570"/>
    </location>
</feature>
<reference evidence="3 4" key="1">
    <citation type="journal article" date="2020" name="Nat. Commun.">
        <title>Genome of Tripterygium wilfordii and identification of cytochrome P450 involved in triptolide biosynthesis.</title>
        <authorList>
            <person name="Tu L."/>
            <person name="Su P."/>
            <person name="Zhang Z."/>
            <person name="Gao L."/>
            <person name="Wang J."/>
            <person name="Hu T."/>
            <person name="Zhou J."/>
            <person name="Zhang Y."/>
            <person name="Zhao Y."/>
            <person name="Liu Y."/>
            <person name="Song Y."/>
            <person name="Tong Y."/>
            <person name="Lu Y."/>
            <person name="Yang J."/>
            <person name="Xu C."/>
            <person name="Jia M."/>
            <person name="Peters R.J."/>
            <person name="Huang L."/>
            <person name="Gao W."/>
        </authorList>
    </citation>
    <scope>NUCLEOTIDE SEQUENCE [LARGE SCALE GENOMIC DNA]</scope>
    <source>
        <strain evidence="4">cv. XIE 37</strain>
        <tissue evidence="3">Leaf</tissue>
    </source>
</reference>
<dbReference type="InterPro" id="IPR052657">
    <property type="entry name" value="PDP_family_Arabidopsis"/>
</dbReference>
<keyword evidence="4" id="KW-1185">Reference proteome</keyword>
<dbReference type="PANTHER" id="PTHR10688">
    <property type="entry name" value="PWWP DOMAIN-CONTAINING PROTEIN"/>
    <property type="match status" value="1"/>
</dbReference>